<accession>A0A4C1SEM4</accession>
<feature type="region of interest" description="Disordered" evidence="1">
    <location>
        <begin position="24"/>
        <end position="63"/>
    </location>
</feature>
<dbReference type="Proteomes" id="UP000299102">
    <property type="component" value="Unassembled WGS sequence"/>
</dbReference>
<dbReference type="OrthoDB" id="2505895at2759"/>
<keyword evidence="3" id="KW-1185">Reference proteome</keyword>
<dbReference type="EMBL" id="BGZK01000006">
    <property type="protein sequence ID" value="GBP00609.1"/>
    <property type="molecule type" value="Genomic_DNA"/>
</dbReference>
<name>A0A4C1SEM4_EUMVA</name>
<feature type="compositionally biased region" description="Low complexity" evidence="1">
    <location>
        <begin position="191"/>
        <end position="200"/>
    </location>
</feature>
<reference evidence="2 3" key="1">
    <citation type="journal article" date="2019" name="Commun. Biol.">
        <title>The bagworm genome reveals a unique fibroin gene that provides high tensile strength.</title>
        <authorList>
            <person name="Kono N."/>
            <person name="Nakamura H."/>
            <person name="Ohtoshi R."/>
            <person name="Tomita M."/>
            <person name="Numata K."/>
            <person name="Arakawa K."/>
        </authorList>
    </citation>
    <scope>NUCLEOTIDE SEQUENCE [LARGE SCALE GENOMIC DNA]</scope>
</reference>
<protein>
    <submittedName>
        <fullName evidence="2">Uncharacterized protein</fullName>
    </submittedName>
</protein>
<dbReference type="AlphaFoldDB" id="A0A4C1SEM4"/>
<gene>
    <name evidence="2" type="ORF">EVAR_76893_1</name>
</gene>
<evidence type="ECO:0000313" key="2">
    <source>
        <dbReference type="EMBL" id="GBP00609.1"/>
    </source>
</evidence>
<proteinExistence type="predicted"/>
<evidence type="ECO:0000313" key="3">
    <source>
        <dbReference type="Proteomes" id="UP000299102"/>
    </source>
</evidence>
<comment type="caution">
    <text evidence="2">The sequence shown here is derived from an EMBL/GenBank/DDBJ whole genome shotgun (WGS) entry which is preliminary data.</text>
</comment>
<evidence type="ECO:0000256" key="1">
    <source>
        <dbReference type="SAM" id="MobiDB-lite"/>
    </source>
</evidence>
<feature type="region of interest" description="Disordered" evidence="1">
    <location>
        <begin position="186"/>
        <end position="211"/>
    </location>
</feature>
<sequence>MSVRSVAMPQAAGAAPLPRLQIGVRGATSNGDTAPSSASGGPLSPPMLETTLKKPPMAPLPRPILPARKAKTLPINLEEKIPPNAPLTLLNGKRLFVTKPLKEVQTLNQYLRENDKTSTHSYSSSLSYRRSSSSALVEKGSIAELAKRHSSNGCTVISRSPSPASSQYSITRSSASQYSSCSSSRTYVPLSRSSSVNSASNHRTPTPRRVFPQTCDRSDSMDLRELRAKEQAPVVFDANLTFVLGCNKQPIKQRFKPVAAHLDEGTASNYLTSKIDDFLKRTDHVMDEWKSLGHKDESDLDFYYDNRGRKKKIGRSKSATNIMIKGFTMFSRSGSRASSMCRSARGTSEDGTTISEMDEMSKDEMYPKRDLRRRGTINYRGTRADPLSGPRPRFANFFFTVNSRRSVQEYSPILGRQSSSALSVLSLKATEVSASNYSAMLSRLAKQVYFSGFRINLRSSDRRSMRRGPA</sequence>
<organism evidence="2 3">
    <name type="scientific">Eumeta variegata</name>
    <name type="common">Bagworm moth</name>
    <name type="synonym">Eumeta japonica</name>
    <dbReference type="NCBI Taxonomy" id="151549"/>
    <lineage>
        <taxon>Eukaryota</taxon>
        <taxon>Metazoa</taxon>
        <taxon>Ecdysozoa</taxon>
        <taxon>Arthropoda</taxon>
        <taxon>Hexapoda</taxon>
        <taxon>Insecta</taxon>
        <taxon>Pterygota</taxon>
        <taxon>Neoptera</taxon>
        <taxon>Endopterygota</taxon>
        <taxon>Lepidoptera</taxon>
        <taxon>Glossata</taxon>
        <taxon>Ditrysia</taxon>
        <taxon>Tineoidea</taxon>
        <taxon>Psychidae</taxon>
        <taxon>Oiketicinae</taxon>
        <taxon>Eumeta</taxon>
    </lineage>
</organism>